<keyword evidence="3" id="KW-0132">Cell division</keyword>
<name>A0A1B7NEE0_9AGAM</name>
<keyword evidence="4" id="KW-0493">Microtubule</keyword>
<keyword evidence="5" id="KW-0498">Mitosis</keyword>
<dbReference type="AlphaFoldDB" id="A0A1B7NEE0"/>
<proteinExistence type="inferred from homology"/>
<dbReference type="InParanoid" id="A0A1B7NEE0"/>
<comment type="subcellular location">
    <subcellularLocation>
        <location evidence="1">Cytoplasm</location>
        <location evidence="1">Cytoskeleton</location>
        <location evidence="1">Spindle</location>
    </subcellularLocation>
</comment>
<evidence type="ECO:0000256" key="4">
    <source>
        <dbReference type="ARBA" id="ARBA00022701"/>
    </source>
</evidence>
<dbReference type="Pfam" id="PF12348">
    <property type="entry name" value="CLASP_N"/>
    <property type="match status" value="1"/>
</dbReference>
<evidence type="ECO:0000256" key="2">
    <source>
        <dbReference type="ARBA" id="ARBA00009549"/>
    </source>
</evidence>
<evidence type="ECO:0000256" key="1">
    <source>
        <dbReference type="ARBA" id="ARBA00004186"/>
    </source>
</evidence>
<feature type="compositionally biased region" description="Polar residues" evidence="6">
    <location>
        <begin position="336"/>
        <end position="347"/>
    </location>
</feature>
<dbReference type="STRING" id="1314800.A0A1B7NEE0"/>
<evidence type="ECO:0000313" key="9">
    <source>
        <dbReference type="Proteomes" id="UP000092154"/>
    </source>
</evidence>
<evidence type="ECO:0000256" key="5">
    <source>
        <dbReference type="ARBA" id="ARBA00022776"/>
    </source>
</evidence>
<dbReference type="SUPFAM" id="SSF48371">
    <property type="entry name" value="ARM repeat"/>
    <property type="match status" value="1"/>
</dbReference>
<dbReference type="EMBL" id="KV448142">
    <property type="protein sequence ID" value="OAX43169.1"/>
    <property type="molecule type" value="Genomic_DNA"/>
</dbReference>
<feature type="compositionally biased region" description="Low complexity" evidence="6">
    <location>
        <begin position="360"/>
        <end position="373"/>
    </location>
</feature>
<gene>
    <name evidence="8" type="ORF">K503DRAFT_862441</name>
</gene>
<feature type="domain" description="CLASP N-terminal" evidence="7">
    <location>
        <begin position="23"/>
        <end position="196"/>
    </location>
</feature>
<dbReference type="OrthoDB" id="10319329at2759"/>
<keyword evidence="9" id="KW-1185">Reference proteome</keyword>
<sequence>MSNKQSSSLKATLQVVRRKVIIQETNDSWGTIEQGILHLTECCKNGGCESTAEMITGVRSLSRSLICAINSSRSRVSGSAIDLISALVAGLGPSFEPLVSLFFPSLLGLCAQTSRLFTRRAKACVFAVIRGTQSPSLLPYLAEYLHHKSASLRLVAAEGVLTYMDCVNSIHIERHARILEDIKQLTARDASADVRKVGAEISLAYKPDRVERLPASTVQFTSHQTTGRARQGVLHPRPKPAPSSMPSTSQRRNVTLPSVPTTKRPQRAGNVLTKARDDKPHASGGGRVVQAPLPKSSGTEIRKTSVATRIHSVSSTTAAPARPSRTVFAKAERVTRGTSSRIGQSGSHGPPSTEVQLQTSSQASRRSVVASRSGQNSVGQNKLVWGGRPKGAKPVVKAVSSKATVQSDTPHVVDVSCPCIDATASMCEVETPGSYSKTPQALRTPLSSIQGRFLRTPSHVLQVVLRPSNRLPRAPRRQRRESICESPGDCSDVTLSFCERPIRLFVSCIQRASPATPPSHVVPVPRDASRPYIDVGPKGESLYWARGTKFAVCMDDPQDAMAPSLSTSTSSDDVHISQDVSGPSHTDNLEGVQVSQFQFSLDAPISALPSQPHCKGSCVDLVYWRFTSDLGYFGHRDG</sequence>
<dbReference type="Proteomes" id="UP000092154">
    <property type="component" value="Unassembled WGS sequence"/>
</dbReference>
<protein>
    <recommendedName>
        <fullName evidence="7">CLASP N-terminal domain-containing protein</fullName>
    </recommendedName>
</protein>
<dbReference type="InterPro" id="IPR016024">
    <property type="entry name" value="ARM-type_fold"/>
</dbReference>
<evidence type="ECO:0000256" key="6">
    <source>
        <dbReference type="SAM" id="MobiDB-lite"/>
    </source>
</evidence>
<comment type="similarity">
    <text evidence="2">Belongs to the CLASP family.</text>
</comment>
<evidence type="ECO:0000313" key="8">
    <source>
        <dbReference type="EMBL" id="OAX43169.1"/>
    </source>
</evidence>
<organism evidence="8 9">
    <name type="scientific">Rhizopogon vinicolor AM-OR11-026</name>
    <dbReference type="NCBI Taxonomy" id="1314800"/>
    <lineage>
        <taxon>Eukaryota</taxon>
        <taxon>Fungi</taxon>
        <taxon>Dikarya</taxon>
        <taxon>Basidiomycota</taxon>
        <taxon>Agaricomycotina</taxon>
        <taxon>Agaricomycetes</taxon>
        <taxon>Agaricomycetidae</taxon>
        <taxon>Boletales</taxon>
        <taxon>Suillineae</taxon>
        <taxon>Rhizopogonaceae</taxon>
        <taxon>Rhizopogon</taxon>
    </lineage>
</organism>
<dbReference type="InterPro" id="IPR011989">
    <property type="entry name" value="ARM-like"/>
</dbReference>
<keyword evidence="5" id="KW-0131">Cell cycle</keyword>
<accession>A0A1B7NEE0</accession>
<feature type="compositionally biased region" description="Polar residues" evidence="6">
    <location>
        <begin position="305"/>
        <end position="318"/>
    </location>
</feature>
<feature type="compositionally biased region" description="Polar residues" evidence="6">
    <location>
        <begin position="244"/>
        <end position="263"/>
    </location>
</feature>
<evidence type="ECO:0000259" key="7">
    <source>
        <dbReference type="Pfam" id="PF12348"/>
    </source>
</evidence>
<reference evidence="8 9" key="1">
    <citation type="submission" date="2016-06" db="EMBL/GenBank/DDBJ databases">
        <title>Comparative genomics of the ectomycorrhizal sister species Rhizopogon vinicolor and Rhizopogon vesiculosus (Basidiomycota: Boletales) reveals a divergence of the mating type B locus.</title>
        <authorList>
            <consortium name="DOE Joint Genome Institute"/>
            <person name="Mujic A.B."/>
            <person name="Kuo A."/>
            <person name="Tritt A."/>
            <person name="Lipzen A."/>
            <person name="Chen C."/>
            <person name="Johnson J."/>
            <person name="Sharma A."/>
            <person name="Barry K."/>
            <person name="Grigoriev I.V."/>
            <person name="Spatafora J.W."/>
        </authorList>
    </citation>
    <scope>NUCLEOTIDE SEQUENCE [LARGE SCALE GENOMIC DNA]</scope>
    <source>
        <strain evidence="8 9">AM-OR11-026</strain>
    </source>
</reference>
<feature type="region of interest" description="Disordered" evidence="6">
    <location>
        <begin position="215"/>
        <end position="392"/>
    </location>
</feature>
<feature type="compositionally biased region" description="Polar residues" evidence="6">
    <location>
        <begin position="216"/>
        <end position="228"/>
    </location>
</feature>
<dbReference type="GO" id="GO:0051301">
    <property type="term" value="P:cell division"/>
    <property type="evidence" value="ECO:0007669"/>
    <property type="project" value="UniProtKB-KW"/>
</dbReference>
<dbReference type="InterPro" id="IPR024395">
    <property type="entry name" value="CLASP_N_dom"/>
</dbReference>
<dbReference type="Gene3D" id="1.25.10.10">
    <property type="entry name" value="Leucine-rich Repeat Variant"/>
    <property type="match status" value="1"/>
</dbReference>
<evidence type="ECO:0000256" key="3">
    <source>
        <dbReference type="ARBA" id="ARBA00022618"/>
    </source>
</evidence>
<feature type="region of interest" description="Disordered" evidence="6">
    <location>
        <begin position="561"/>
        <end position="587"/>
    </location>
</feature>
<dbReference type="GO" id="GO:0005819">
    <property type="term" value="C:spindle"/>
    <property type="evidence" value="ECO:0007669"/>
    <property type="project" value="UniProtKB-SubCell"/>
</dbReference>
<dbReference type="GO" id="GO:0005874">
    <property type="term" value="C:microtubule"/>
    <property type="evidence" value="ECO:0007669"/>
    <property type="project" value="UniProtKB-KW"/>
</dbReference>